<dbReference type="SUPFAM" id="SSF53474">
    <property type="entry name" value="alpha/beta-Hydrolases"/>
    <property type="match status" value="1"/>
</dbReference>
<dbReference type="Gene3D" id="3.40.50.1820">
    <property type="entry name" value="alpha/beta hydrolase"/>
    <property type="match status" value="1"/>
</dbReference>
<dbReference type="GO" id="GO:0006660">
    <property type="term" value="P:phosphatidylserine catabolic process"/>
    <property type="evidence" value="ECO:0007669"/>
    <property type="project" value="TreeGrafter"/>
</dbReference>
<proteinExistence type="predicted"/>
<evidence type="ECO:0000259" key="1">
    <source>
        <dbReference type="Pfam" id="PF00561"/>
    </source>
</evidence>
<dbReference type="GO" id="GO:0005789">
    <property type="term" value="C:endoplasmic reticulum membrane"/>
    <property type="evidence" value="ECO:0007669"/>
    <property type="project" value="TreeGrafter"/>
</dbReference>
<name>A0A8B7A1Q9_ORYAF</name>
<sequence length="359" mass="40263">MGAQVCEAAVAPQPSDPGCVAAWWDMVVRNLQSVPHSCSTLGRKIAALYNSFTSKPLKEHIFPPLMDMLIFLNFFKAPYLVDLKKPETKIAHTVNFYLKVEPRVMLGIWHTVPSCRGEDAKGKDRCWYEGTLHDGNPIIIYLHGSAESRAAPHRLKLVKVLSDGGFHVLSVDYRGFGDSTGKPTEEGLTTDAVYVYEWTKAKSGSTPVCLWGHSLGTGVATNAAKVLEEKGCPVDAIILEAPFTNMWVATINYPLLKIYRKLPGCLRLFMDSMRKDKIFFPNDENVKFLSSPLLILHGEDDRTVPLEFGKKLYEIAYNAYRDKERVKMVVFPPGFHHNLLCQSSALLIAVRDFLSKQWA</sequence>
<dbReference type="OrthoDB" id="10249433at2759"/>
<reference evidence="3" key="1">
    <citation type="submission" date="2025-08" db="UniProtKB">
        <authorList>
            <consortium name="RefSeq"/>
        </authorList>
    </citation>
    <scope>IDENTIFICATION</scope>
</reference>
<evidence type="ECO:0000313" key="3">
    <source>
        <dbReference type="RefSeq" id="XP_007941888.1"/>
    </source>
</evidence>
<keyword evidence="2" id="KW-1185">Reference proteome</keyword>
<dbReference type="PANTHER" id="PTHR12277">
    <property type="entry name" value="ALPHA/BETA HYDROLASE DOMAIN-CONTAINING PROTEIN"/>
    <property type="match status" value="1"/>
</dbReference>
<dbReference type="PANTHER" id="PTHR12277:SF69">
    <property type="entry name" value="PROTEIN ABHD12B"/>
    <property type="match status" value="1"/>
</dbReference>
<dbReference type="AlphaFoldDB" id="A0A8B7A1Q9"/>
<feature type="domain" description="AB hydrolase-1" evidence="1">
    <location>
        <begin position="137"/>
        <end position="257"/>
    </location>
</feature>
<evidence type="ECO:0000313" key="2">
    <source>
        <dbReference type="Proteomes" id="UP000694850"/>
    </source>
</evidence>
<dbReference type="RefSeq" id="XP_007941888.1">
    <property type="nucleotide sequence ID" value="XM_007943697.1"/>
</dbReference>
<organism evidence="2 3">
    <name type="scientific">Orycteropus afer afer</name>
    <dbReference type="NCBI Taxonomy" id="1230840"/>
    <lineage>
        <taxon>Eukaryota</taxon>
        <taxon>Metazoa</taxon>
        <taxon>Chordata</taxon>
        <taxon>Craniata</taxon>
        <taxon>Vertebrata</taxon>
        <taxon>Euteleostomi</taxon>
        <taxon>Mammalia</taxon>
        <taxon>Eutheria</taxon>
        <taxon>Afrotheria</taxon>
        <taxon>Tubulidentata</taxon>
        <taxon>Orycteropodidae</taxon>
        <taxon>Orycteropus</taxon>
    </lineage>
</organism>
<dbReference type="GO" id="GO:0047372">
    <property type="term" value="F:monoacylglycerol lipase activity"/>
    <property type="evidence" value="ECO:0007669"/>
    <property type="project" value="TreeGrafter"/>
</dbReference>
<accession>A0A8B7A1Q9</accession>
<dbReference type="InterPro" id="IPR000073">
    <property type="entry name" value="AB_hydrolase_1"/>
</dbReference>
<dbReference type="InterPro" id="IPR029058">
    <property type="entry name" value="AB_hydrolase_fold"/>
</dbReference>
<dbReference type="GO" id="GO:0004622">
    <property type="term" value="F:phosphatidylcholine lysophospholipase activity"/>
    <property type="evidence" value="ECO:0007669"/>
    <property type="project" value="TreeGrafter"/>
</dbReference>
<dbReference type="GO" id="GO:0052651">
    <property type="term" value="P:monoacylglycerol catabolic process"/>
    <property type="evidence" value="ECO:0007669"/>
    <property type="project" value="TreeGrafter"/>
</dbReference>
<gene>
    <name evidence="3" type="primary">ABHD12B</name>
</gene>
<dbReference type="Pfam" id="PF00561">
    <property type="entry name" value="Abhydrolase_1"/>
    <property type="match status" value="1"/>
</dbReference>
<protein>
    <submittedName>
        <fullName evidence="3">Protein ABHD12B</fullName>
    </submittedName>
</protein>
<dbReference type="GeneID" id="103199412"/>
<dbReference type="CTD" id="145447"/>
<dbReference type="Proteomes" id="UP000694850">
    <property type="component" value="Unplaced"/>
</dbReference>